<dbReference type="Gene3D" id="3.40.50.1980">
    <property type="entry name" value="Nitrogenase molybdenum iron protein domain"/>
    <property type="match status" value="2"/>
</dbReference>
<dbReference type="Pfam" id="PF01497">
    <property type="entry name" value="Peripla_BP_2"/>
    <property type="match status" value="1"/>
</dbReference>
<keyword evidence="2" id="KW-0732">Signal</keyword>
<protein>
    <submittedName>
        <fullName evidence="4">Periplasmic binding protein</fullName>
    </submittedName>
</protein>
<dbReference type="PANTHER" id="PTHR30535:SF35">
    <property type="entry name" value="PERIPLASMIC BINDING PROTEIN"/>
    <property type="match status" value="1"/>
</dbReference>
<sequence length="284" mass="32227">MLHVEILSVTYTERQELRMSIKNITDHTGRLVTYSYPPQRIVSLCPSLTDTLFALGLNERIVGRTQFCIHPAKEVQNVRRVGGTKQIKTDIINELNPDLIIAEKEENPKEMVESLAKSYPVYVTDVESYEDALRMITDLGEVTGTAKAAHAMVCDINAAFSFLKPASGIRVAYLIWQKPYMAAGNHTYIHSLLEKCGFVNVFKDAPGRYPQITEDDLRAANPDYIFLSSEPFPFQETHVQLFREMIQGSKPVLVDGEMFSWYGVHMKKAAPYFQRLLTKISSEK</sequence>
<evidence type="ECO:0000256" key="1">
    <source>
        <dbReference type="ARBA" id="ARBA00008814"/>
    </source>
</evidence>
<feature type="domain" description="Fe/B12 periplasmic-binding" evidence="3">
    <location>
        <begin position="40"/>
        <end position="284"/>
    </location>
</feature>
<dbReference type="InterPro" id="IPR002491">
    <property type="entry name" value="ABC_transptr_periplasmic_BD"/>
</dbReference>
<dbReference type="Proteomes" id="UP000016511">
    <property type="component" value="Unassembled WGS sequence"/>
</dbReference>
<name>U1XV80_ANEAE</name>
<evidence type="ECO:0000313" key="5">
    <source>
        <dbReference type="Proteomes" id="UP000016511"/>
    </source>
</evidence>
<keyword evidence="5" id="KW-1185">Reference proteome</keyword>
<proteinExistence type="inferred from homology"/>
<dbReference type="eggNOG" id="COG0614">
    <property type="taxonomic scope" value="Bacteria"/>
</dbReference>
<dbReference type="PROSITE" id="PS50983">
    <property type="entry name" value="FE_B12_PBP"/>
    <property type="match status" value="1"/>
</dbReference>
<dbReference type="CDD" id="cd01144">
    <property type="entry name" value="BtuF"/>
    <property type="match status" value="1"/>
</dbReference>
<dbReference type="PATRIC" id="fig|649747.3.peg.5558"/>
<dbReference type="EMBL" id="AWSJ01000394">
    <property type="protein sequence ID" value="ERI03932.1"/>
    <property type="molecule type" value="Genomic_DNA"/>
</dbReference>
<dbReference type="HOGENOM" id="CLU_038034_2_7_9"/>
<evidence type="ECO:0000259" key="3">
    <source>
        <dbReference type="PROSITE" id="PS50983"/>
    </source>
</evidence>
<dbReference type="STRING" id="649747.HMPREF0083_06220"/>
<accession>U1XV80</accession>
<dbReference type="AlphaFoldDB" id="U1XV80"/>
<organism evidence="4 5">
    <name type="scientific">Aneurinibacillus aneurinilyticus ATCC 12856</name>
    <dbReference type="NCBI Taxonomy" id="649747"/>
    <lineage>
        <taxon>Bacteria</taxon>
        <taxon>Bacillati</taxon>
        <taxon>Bacillota</taxon>
        <taxon>Bacilli</taxon>
        <taxon>Bacillales</taxon>
        <taxon>Paenibacillaceae</taxon>
        <taxon>Aneurinibacillus group</taxon>
        <taxon>Aneurinibacillus</taxon>
    </lineage>
</organism>
<dbReference type="NCBIfam" id="NF038402">
    <property type="entry name" value="TroA_like"/>
    <property type="match status" value="1"/>
</dbReference>
<gene>
    <name evidence="4" type="ORF">HMPREF0083_06220</name>
</gene>
<comment type="caution">
    <text evidence="4">The sequence shown here is derived from an EMBL/GenBank/DDBJ whole genome shotgun (WGS) entry which is preliminary data.</text>
</comment>
<dbReference type="InterPro" id="IPR050902">
    <property type="entry name" value="ABC_Transporter_SBP"/>
</dbReference>
<evidence type="ECO:0000256" key="2">
    <source>
        <dbReference type="ARBA" id="ARBA00022729"/>
    </source>
</evidence>
<evidence type="ECO:0000313" key="4">
    <source>
        <dbReference type="EMBL" id="ERI03932.1"/>
    </source>
</evidence>
<comment type="similarity">
    <text evidence="1">Belongs to the bacterial solute-binding protein 8 family.</text>
</comment>
<dbReference type="PANTHER" id="PTHR30535">
    <property type="entry name" value="VITAMIN B12-BINDING PROTEIN"/>
    <property type="match status" value="1"/>
</dbReference>
<reference evidence="4 5" key="1">
    <citation type="submission" date="2013-08" db="EMBL/GenBank/DDBJ databases">
        <authorList>
            <person name="Weinstock G."/>
            <person name="Sodergren E."/>
            <person name="Wylie T."/>
            <person name="Fulton L."/>
            <person name="Fulton R."/>
            <person name="Fronick C."/>
            <person name="O'Laughlin M."/>
            <person name="Godfrey J."/>
            <person name="Miner T."/>
            <person name="Herter B."/>
            <person name="Appelbaum E."/>
            <person name="Cordes M."/>
            <person name="Lek S."/>
            <person name="Wollam A."/>
            <person name="Pepin K.H."/>
            <person name="Palsikar V.B."/>
            <person name="Mitreva M."/>
            <person name="Wilson R.K."/>
        </authorList>
    </citation>
    <scope>NUCLEOTIDE SEQUENCE [LARGE SCALE GENOMIC DNA]</scope>
    <source>
        <strain evidence="4 5">ATCC 12856</strain>
    </source>
</reference>
<dbReference type="InterPro" id="IPR054828">
    <property type="entry name" value="Vit_B12_bind_prot"/>
</dbReference>
<dbReference type="SUPFAM" id="SSF53807">
    <property type="entry name" value="Helical backbone' metal receptor"/>
    <property type="match status" value="1"/>
</dbReference>